<dbReference type="GO" id="GO:0006777">
    <property type="term" value="P:Mo-molybdopterin cofactor biosynthetic process"/>
    <property type="evidence" value="ECO:0007669"/>
    <property type="project" value="InterPro"/>
</dbReference>
<protein>
    <recommendedName>
        <fullName evidence="3">Molybdopterin synthase catalytic subunit</fullName>
    </recommendedName>
</protein>
<reference evidence="2" key="1">
    <citation type="submission" date="2009-10" db="EMBL/GenBank/DDBJ databases">
        <title>Diversity of trophic interactions inside an arsenic-rich microbial ecosystem.</title>
        <authorList>
            <person name="Bertin P.N."/>
            <person name="Heinrich-Salmeron A."/>
            <person name="Pelletier E."/>
            <person name="Goulhen-Chollet F."/>
            <person name="Arsene-Ploetze F."/>
            <person name="Gallien S."/>
            <person name="Calteau A."/>
            <person name="Vallenet D."/>
            <person name="Casiot C."/>
            <person name="Chane-Woon-Ming B."/>
            <person name="Giloteaux L."/>
            <person name="Barakat M."/>
            <person name="Bonnefoy V."/>
            <person name="Bruneel O."/>
            <person name="Chandler M."/>
            <person name="Cleiss J."/>
            <person name="Duran R."/>
            <person name="Elbaz-Poulichet F."/>
            <person name="Fonknechten N."/>
            <person name="Lauga B."/>
            <person name="Mornico D."/>
            <person name="Ortet P."/>
            <person name="Schaeffer C."/>
            <person name="Siguier P."/>
            <person name="Alexander Thil Smith A."/>
            <person name="Van Dorsselaer A."/>
            <person name="Weissenbach J."/>
            <person name="Medigue C."/>
            <person name="Le Paslier D."/>
        </authorList>
    </citation>
    <scope>NUCLEOTIDE SEQUENCE</scope>
</reference>
<gene>
    <name evidence="2" type="ORF">CARN2_1316</name>
</gene>
<dbReference type="EMBL" id="CABM01000027">
    <property type="protein sequence ID" value="CBH96458.1"/>
    <property type="molecule type" value="Genomic_DNA"/>
</dbReference>
<sequence>MSTIRIQSEVFDTGAELRALRETRRDIGAVVCFEGVCRDSHPEQGAASADVQATELEHYPGMTEKSIAAMVTEAQSRWSLLGVTVIHRVDRLLPGDPIVSRHPHGRPRQTQHSTHPGANLGGAQCHPDAQGLHSRLRVGDANRRWAVRGRAGARHRRLQDAVFQHLDAGGCGPAA</sequence>
<dbReference type="InterPro" id="IPR036563">
    <property type="entry name" value="MoaE_sf"/>
</dbReference>
<accession>E6PNF6</accession>
<evidence type="ECO:0000313" key="2">
    <source>
        <dbReference type="EMBL" id="CBH96458.1"/>
    </source>
</evidence>
<dbReference type="SUPFAM" id="SSF54690">
    <property type="entry name" value="Molybdopterin synthase subunit MoaE"/>
    <property type="match status" value="1"/>
</dbReference>
<feature type="region of interest" description="Disordered" evidence="1">
    <location>
        <begin position="97"/>
        <end position="123"/>
    </location>
</feature>
<dbReference type="Gene3D" id="3.90.1170.40">
    <property type="entry name" value="Molybdopterin biosynthesis MoaE subunit"/>
    <property type="match status" value="1"/>
</dbReference>
<evidence type="ECO:0000256" key="1">
    <source>
        <dbReference type="SAM" id="MobiDB-lite"/>
    </source>
</evidence>
<evidence type="ECO:0008006" key="3">
    <source>
        <dbReference type="Google" id="ProtNLM"/>
    </source>
</evidence>
<proteinExistence type="predicted"/>
<comment type="caution">
    <text evidence="2">The sequence shown here is derived from an EMBL/GenBank/DDBJ whole genome shotgun (WGS) entry which is preliminary data.</text>
</comment>
<dbReference type="Pfam" id="PF02391">
    <property type="entry name" value="MoaE"/>
    <property type="match status" value="1"/>
</dbReference>
<organism evidence="2">
    <name type="scientific">mine drainage metagenome</name>
    <dbReference type="NCBI Taxonomy" id="410659"/>
    <lineage>
        <taxon>unclassified sequences</taxon>
        <taxon>metagenomes</taxon>
        <taxon>ecological metagenomes</taxon>
    </lineage>
</organism>
<dbReference type="InterPro" id="IPR003448">
    <property type="entry name" value="Mopterin_biosynth_MoaE"/>
</dbReference>
<name>E6PNF6_9ZZZZ</name>
<dbReference type="AlphaFoldDB" id="E6PNF6"/>